<dbReference type="Pfam" id="PF02786">
    <property type="entry name" value="CPSase_L_D2"/>
    <property type="match status" value="1"/>
</dbReference>
<dbReference type="Pfam" id="PF15632">
    <property type="entry name" value="ATPgrasp_Ter"/>
    <property type="match status" value="1"/>
</dbReference>
<organism evidence="6 7">
    <name type="scientific">Thioalkalivibrio denitrificans</name>
    <dbReference type="NCBI Taxonomy" id="108003"/>
    <lineage>
        <taxon>Bacteria</taxon>
        <taxon>Pseudomonadati</taxon>
        <taxon>Pseudomonadota</taxon>
        <taxon>Gammaproteobacteria</taxon>
        <taxon>Chromatiales</taxon>
        <taxon>Ectothiorhodospiraceae</taxon>
        <taxon>Thioalkalivibrio</taxon>
    </lineage>
</organism>
<keyword evidence="3 4" id="KW-0067">ATP-binding</keyword>
<dbReference type="AlphaFoldDB" id="A0A1V3NIG7"/>
<dbReference type="GO" id="GO:0046872">
    <property type="term" value="F:metal ion binding"/>
    <property type="evidence" value="ECO:0007669"/>
    <property type="project" value="InterPro"/>
</dbReference>
<dbReference type="InterPro" id="IPR005479">
    <property type="entry name" value="CPAse_ATP-bd"/>
</dbReference>
<protein>
    <recommendedName>
        <fullName evidence="5">ATP-grasp domain-containing protein</fullName>
    </recommendedName>
</protein>
<evidence type="ECO:0000256" key="1">
    <source>
        <dbReference type="ARBA" id="ARBA00022598"/>
    </source>
</evidence>
<gene>
    <name evidence="6" type="ORF">B1C78_07765</name>
</gene>
<dbReference type="RefSeq" id="WP_077278586.1">
    <property type="nucleotide sequence ID" value="NZ_MVBK01000043.1"/>
</dbReference>
<evidence type="ECO:0000256" key="2">
    <source>
        <dbReference type="ARBA" id="ARBA00022741"/>
    </source>
</evidence>
<dbReference type="OrthoDB" id="5372487at2"/>
<evidence type="ECO:0000313" key="6">
    <source>
        <dbReference type="EMBL" id="OOG24899.1"/>
    </source>
</evidence>
<proteinExistence type="predicted"/>
<dbReference type="STRING" id="108003.B1C78_07765"/>
<dbReference type="EMBL" id="MVBK01000043">
    <property type="protein sequence ID" value="OOG24899.1"/>
    <property type="molecule type" value="Genomic_DNA"/>
</dbReference>
<evidence type="ECO:0000256" key="3">
    <source>
        <dbReference type="ARBA" id="ARBA00022840"/>
    </source>
</evidence>
<dbReference type="PANTHER" id="PTHR43055">
    <property type="entry name" value="FORMATE-DEPENDENT PHOSPHORIBOSYLGLYCINAMIDE FORMYLTRANSFERASE"/>
    <property type="match status" value="1"/>
</dbReference>
<dbReference type="Proteomes" id="UP000189462">
    <property type="component" value="Unassembled WGS sequence"/>
</dbReference>
<dbReference type="GO" id="GO:0016874">
    <property type="term" value="F:ligase activity"/>
    <property type="evidence" value="ECO:0007669"/>
    <property type="project" value="UniProtKB-KW"/>
</dbReference>
<sequence>MTKSPLPRRVALLSSGPPISLKVLYCLQRLGIATDLIDIGAPSPARHSRYRRGYVRIPMPSAEQTGSQDAFAEVLDTYIRQRGIEGVVGGDISSTGVLHSVRDRLRGIRVFPTSAMNVLDLLDDKWRFQQFMVGHGIPCPRAVLLESLDQWEAAAESIGYPLIVKPLFGESGHGIVLMRDPGALYSHLRSGTRYAGLPLILQAFAPGTDADVSVLALDGRVVCHVVQAREAGCTLRFVDHPPALEVAERIVAAVGYTGVANIDIRIDERSDGVSVLECNPRFWYTLQASLWRGLNFVEAGFRLAAEEAPDCRAPTDGAYHLHGCLLRRVLWNPVAWRSIGLYNLKGLYQALSDPLPFLRS</sequence>
<dbReference type="Gene3D" id="3.30.1490.20">
    <property type="entry name" value="ATP-grasp fold, A domain"/>
    <property type="match status" value="1"/>
</dbReference>
<keyword evidence="2 4" id="KW-0547">Nucleotide-binding</keyword>
<dbReference type="PROSITE" id="PS50975">
    <property type="entry name" value="ATP_GRASP"/>
    <property type="match status" value="1"/>
</dbReference>
<keyword evidence="1" id="KW-0436">Ligase</keyword>
<evidence type="ECO:0000313" key="7">
    <source>
        <dbReference type="Proteomes" id="UP000189462"/>
    </source>
</evidence>
<dbReference type="InterPro" id="IPR013815">
    <property type="entry name" value="ATP_grasp_subdomain_1"/>
</dbReference>
<dbReference type="PANTHER" id="PTHR43055:SF1">
    <property type="entry name" value="FORMATE-DEPENDENT PHOSPHORIBOSYLGLYCINAMIDE FORMYLTRANSFERASE"/>
    <property type="match status" value="1"/>
</dbReference>
<name>A0A1V3NIG7_9GAMM</name>
<reference evidence="6 7" key="1">
    <citation type="submission" date="2017-02" db="EMBL/GenBank/DDBJ databases">
        <title>Genomic diversity within the haloalkaliphilic genus Thioalkalivibrio.</title>
        <authorList>
            <person name="Ahn A.-C."/>
            <person name="Meier-Kolthoff J."/>
            <person name="Overmars L."/>
            <person name="Richter M."/>
            <person name="Woyke T."/>
            <person name="Sorokin D.Y."/>
            <person name="Muyzer G."/>
        </authorList>
    </citation>
    <scope>NUCLEOTIDE SEQUENCE [LARGE SCALE GENOMIC DNA]</scope>
    <source>
        <strain evidence="6 7">ALJD</strain>
    </source>
</reference>
<dbReference type="GO" id="GO:0005829">
    <property type="term" value="C:cytosol"/>
    <property type="evidence" value="ECO:0007669"/>
    <property type="project" value="TreeGrafter"/>
</dbReference>
<dbReference type="Gene3D" id="3.30.470.20">
    <property type="entry name" value="ATP-grasp fold, B domain"/>
    <property type="match status" value="1"/>
</dbReference>
<dbReference type="GO" id="GO:0005524">
    <property type="term" value="F:ATP binding"/>
    <property type="evidence" value="ECO:0007669"/>
    <property type="project" value="UniProtKB-UniRule"/>
</dbReference>
<accession>A0A1V3NIG7</accession>
<feature type="domain" description="ATP-grasp" evidence="5">
    <location>
        <begin position="129"/>
        <end position="305"/>
    </location>
</feature>
<comment type="caution">
    <text evidence="6">The sequence shown here is derived from an EMBL/GenBank/DDBJ whole genome shotgun (WGS) entry which is preliminary data.</text>
</comment>
<keyword evidence="7" id="KW-1185">Reference proteome</keyword>
<evidence type="ECO:0000259" key="5">
    <source>
        <dbReference type="PROSITE" id="PS50975"/>
    </source>
</evidence>
<dbReference type="InterPro" id="IPR011761">
    <property type="entry name" value="ATP-grasp"/>
</dbReference>
<dbReference type="SUPFAM" id="SSF56059">
    <property type="entry name" value="Glutathione synthetase ATP-binding domain-like"/>
    <property type="match status" value="1"/>
</dbReference>
<evidence type="ECO:0000256" key="4">
    <source>
        <dbReference type="PROSITE-ProRule" id="PRU00409"/>
    </source>
</evidence>